<protein>
    <submittedName>
        <fullName evidence="1">Uncharacterized protein</fullName>
    </submittedName>
</protein>
<reference evidence="1" key="1">
    <citation type="submission" date="2020-09" db="EMBL/GenBank/DDBJ databases">
        <title>Leviviricetes taxonomy.</title>
        <authorList>
            <person name="Stockdale S.R."/>
            <person name="Callanan J."/>
            <person name="Adriaenssens E.M."/>
            <person name="Kuhn J.H."/>
            <person name="Rumnieks J."/>
            <person name="Shkoporov A."/>
            <person name="Draper L.A."/>
            <person name="Ross P."/>
            <person name="Hill C."/>
        </authorList>
    </citation>
    <scope>NUCLEOTIDE SEQUENCE</scope>
</reference>
<dbReference type="KEGG" id="vg:80398884"/>
<dbReference type="EMBL" id="BK013672">
    <property type="protein sequence ID" value="DAD50945.1"/>
    <property type="molecule type" value="Genomic_RNA"/>
</dbReference>
<feature type="non-terminal residue" evidence="1">
    <location>
        <position position="1"/>
    </location>
</feature>
<evidence type="ECO:0000313" key="1">
    <source>
        <dbReference type="EMBL" id="DAD50945.1"/>
    </source>
</evidence>
<name>A0A8S5KZZ8_9VIRU</name>
<proteinExistence type="predicted"/>
<dbReference type="GeneID" id="80398884"/>
<organism evidence="1 2">
    <name type="scientific">ssRNA phage SRR6255733_2</name>
    <dbReference type="NCBI Taxonomy" id="2786498"/>
    <lineage>
        <taxon>Viruses</taxon>
        <taxon>Riboviria</taxon>
        <taxon>Orthornavirae</taxon>
        <taxon>Lenarviricota</taxon>
        <taxon>Leviviricetes</taxon>
        <taxon>Norzivirales</taxon>
        <taxon>Fiersviridae</taxon>
        <taxon>Koteshevirus</taxon>
        <taxon>Koteshevirus caenihabitans</taxon>
        <taxon>Pohtamavirus caenihabitans</taxon>
    </lineage>
</organism>
<evidence type="ECO:0000313" key="2">
    <source>
        <dbReference type="Proteomes" id="UP000678552"/>
    </source>
</evidence>
<dbReference type="RefSeq" id="YP_010769769.1">
    <property type="nucleotide sequence ID" value="NC_074070.1"/>
</dbReference>
<gene>
    <name evidence="1" type="primary">SRR6255733_2_1</name>
</gene>
<accession>A0A8S5KZZ8</accession>
<dbReference type="Proteomes" id="UP000678552">
    <property type="component" value="Segment"/>
</dbReference>
<sequence length="52" mass="5871">GRPDVKEPDSQSAVARELDERLVELQSLFEMSQVLNSSLQLRSTLRPSLRMG</sequence>
<keyword evidence="2" id="KW-1185">Reference proteome</keyword>